<evidence type="ECO:0000256" key="6">
    <source>
        <dbReference type="ARBA" id="ARBA00022723"/>
    </source>
</evidence>
<dbReference type="GeneID" id="29418055"/>
<evidence type="ECO:0000256" key="7">
    <source>
        <dbReference type="ARBA" id="ARBA00022801"/>
    </source>
</evidence>
<keyword evidence="8" id="KW-0862">Zinc</keyword>
<feature type="transmembrane region" description="Helical" evidence="12">
    <location>
        <begin position="172"/>
        <end position="188"/>
    </location>
</feature>
<dbReference type="GO" id="GO:0016020">
    <property type="term" value="C:membrane"/>
    <property type="evidence" value="ECO:0007669"/>
    <property type="project" value="UniProtKB-SubCell"/>
</dbReference>
<keyword evidence="6" id="KW-0479">Metal-binding</keyword>
<evidence type="ECO:0000256" key="8">
    <source>
        <dbReference type="ARBA" id="ARBA00022833"/>
    </source>
</evidence>
<feature type="transmembrane region" description="Helical" evidence="12">
    <location>
        <begin position="102"/>
        <end position="126"/>
    </location>
</feature>
<keyword evidence="9 12" id="KW-1133">Transmembrane helix</keyword>
<protein>
    <submittedName>
        <fullName evidence="14">Stage IV sporulation pro-sigma-K processing enzyme (SpoIVFB)</fullName>
    </submittedName>
</protein>
<dbReference type="PANTHER" id="PTHR39188:SF3">
    <property type="entry name" value="STAGE IV SPORULATION PROTEIN FB"/>
    <property type="match status" value="1"/>
</dbReference>
<comment type="cofactor">
    <cofactor evidence="1">
        <name>Zn(2+)</name>
        <dbReference type="ChEBI" id="CHEBI:29105"/>
    </cofactor>
</comment>
<evidence type="ECO:0000256" key="2">
    <source>
        <dbReference type="ARBA" id="ARBA00004141"/>
    </source>
</evidence>
<dbReference type="EMBL" id="CBXI010000043">
    <property type="protein sequence ID" value="CDL92597.1"/>
    <property type="molecule type" value="Genomic_DNA"/>
</dbReference>
<proteinExistence type="inferred from homology"/>
<evidence type="ECO:0000256" key="12">
    <source>
        <dbReference type="SAM" id="Phobius"/>
    </source>
</evidence>
<evidence type="ECO:0000256" key="11">
    <source>
        <dbReference type="ARBA" id="ARBA00023136"/>
    </source>
</evidence>
<evidence type="ECO:0000256" key="5">
    <source>
        <dbReference type="ARBA" id="ARBA00022692"/>
    </source>
</evidence>
<dbReference type="PANTHER" id="PTHR39188">
    <property type="entry name" value="MEMBRANE-ASSOCIATED ZINC METALLOPROTEASE M50B"/>
    <property type="match status" value="1"/>
</dbReference>
<evidence type="ECO:0000256" key="4">
    <source>
        <dbReference type="ARBA" id="ARBA00022670"/>
    </source>
</evidence>
<feature type="domain" description="Peptidase M50" evidence="13">
    <location>
        <begin position="101"/>
        <end position="159"/>
    </location>
</feature>
<dbReference type="AlphaFoldDB" id="W6NL77"/>
<comment type="caution">
    <text evidence="14">The sequence shown here is derived from an EMBL/GenBank/DDBJ whole genome shotgun (WGS) entry which is preliminary data.</text>
</comment>
<dbReference type="GO" id="GO:0006508">
    <property type="term" value="P:proteolysis"/>
    <property type="evidence" value="ECO:0007669"/>
    <property type="project" value="UniProtKB-KW"/>
</dbReference>
<dbReference type="InterPro" id="IPR008915">
    <property type="entry name" value="Peptidase_M50"/>
</dbReference>
<dbReference type="GO" id="GO:0008237">
    <property type="term" value="F:metallopeptidase activity"/>
    <property type="evidence" value="ECO:0007669"/>
    <property type="project" value="UniProtKB-KW"/>
</dbReference>
<keyword evidence="4" id="KW-0645">Protease</keyword>
<feature type="transmembrane region" description="Helical" evidence="12">
    <location>
        <begin position="147"/>
        <end position="166"/>
    </location>
</feature>
<name>W6NL77_CLOTY</name>
<feature type="domain" description="Peptidase M50" evidence="13">
    <location>
        <begin position="26"/>
        <end position="96"/>
    </location>
</feature>
<comment type="similarity">
    <text evidence="3">Belongs to the peptidase M50B family.</text>
</comment>
<dbReference type="RefSeq" id="WP_017751251.1">
    <property type="nucleotide sequence ID" value="NZ_CBXI010000043.1"/>
</dbReference>
<keyword evidence="15" id="KW-1185">Reference proteome</keyword>
<feature type="transmembrane region" description="Helical" evidence="12">
    <location>
        <begin position="44"/>
        <end position="63"/>
    </location>
</feature>
<dbReference type="Proteomes" id="UP000019482">
    <property type="component" value="Unassembled WGS sequence"/>
</dbReference>
<dbReference type="GO" id="GO:0046872">
    <property type="term" value="F:metal ion binding"/>
    <property type="evidence" value="ECO:0007669"/>
    <property type="project" value="UniProtKB-KW"/>
</dbReference>
<evidence type="ECO:0000259" key="13">
    <source>
        <dbReference type="Pfam" id="PF02163"/>
    </source>
</evidence>
<dbReference type="CDD" id="cd06161">
    <property type="entry name" value="S2P-M50_SpoIVFB"/>
    <property type="match status" value="1"/>
</dbReference>
<reference evidence="14 15" key="1">
    <citation type="journal article" date="2015" name="Genome Announc.">
        <title>Draft Genome Sequence of Clostridium tyrobutyricum Strain DIVETGP, Isolated from Cow's Milk for Grana Padano Production.</title>
        <authorList>
            <person name="Soggiu A."/>
            <person name="Piras C."/>
            <person name="Gaiarsa S."/>
            <person name="Sassera D."/>
            <person name="Roncada P."/>
            <person name="Bendixen E."/>
            <person name="Brasca M."/>
            <person name="Bonizzi L."/>
        </authorList>
    </citation>
    <scope>NUCLEOTIDE SEQUENCE [LARGE SCALE GENOMIC DNA]</scope>
    <source>
        <strain evidence="14 15">DIVETGP</strain>
    </source>
</reference>
<evidence type="ECO:0000256" key="3">
    <source>
        <dbReference type="ARBA" id="ARBA00007931"/>
    </source>
</evidence>
<keyword evidence="10" id="KW-0482">Metalloprotease</keyword>
<evidence type="ECO:0000256" key="9">
    <source>
        <dbReference type="ARBA" id="ARBA00022989"/>
    </source>
</evidence>
<evidence type="ECO:0000313" key="14">
    <source>
        <dbReference type="EMBL" id="CDL92597.1"/>
    </source>
</evidence>
<keyword evidence="11 12" id="KW-0472">Membrane</keyword>
<evidence type="ECO:0000313" key="15">
    <source>
        <dbReference type="Proteomes" id="UP000019482"/>
    </source>
</evidence>
<accession>W6NL77</accession>
<keyword evidence="7" id="KW-0378">Hydrolase</keyword>
<evidence type="ECO:0000256" key="1">
    <source>
        <dbReference type="ARBA" id="ARBA00001947"/>
    </source>
</evidence>
<gene>
    <name evidence="14" type="ORF">CTDIVETGP_2667</name>
</gene>
<comment type="subcellular location">
    <subcellularLocation>
        <location evidence="2">Membrane</location>
        <topology evidence="2">Multi-pass membrane protein</topology>
    </subcellularLocation>
</comment>
<dbReference type="OrthoDB" id="166377at2"/>
<evidence type="ECO:0000256" key="10">
    <source>
        <dbReference type="ARBA" id="ARBA00023049"/>
    </source>
</evidence>
<dbReference type="Pfam" id="PF02163">
    <property type="entry name" value="Peptidase_M50"/>
    <property type="match status" value="2"/>
</dbReference>
<feature type="transmembrane region" description="Helical" evidence="12">
    <location>
        <begin position="75"/>
        <end position="96"/>
    </location>
</feature>
<organism evidence="14 15">
    <name type="scientific">Clostridium tyrobutyricum DIVETGP</name>
    <dbReference type="NCBI Taxonomy" id="1408889"/>
    <lineage>
        <taxon>Bacteria</taxon>
        <taxon>Bacillati</taxon>
        <taxon>Bacillota</taxon>
        <taxon>Clostridia</taxon>
        <taxon>Eubacteriales</taxon>
        <taxon>Clostridiaceae</taxon>
        <taxon>Clostridium</taxon>
    </lineage>
</organism>
<feature type="transmembrane region" description="Helical" evidence="12">
    <location>
        <begin position="7"/>
        <end position="32"/>
    </location>
</feature>
<sequence length="282" mass="32780">MIKISRYFIPYVVFLIIIGYREQILYTFIVVFCHELIHYIFARHYNISGFDIEFIAVGTVIKLKDLDEATPKEDIAISSCAPLANLAFSLIFYTIYAKSGMHIFYTFCYINLAIGIFNLIPAFPLDGGRIFRSILNLKTNYRKANKIMIRVSIIIGVILMLIYVISFLKKDSVFNVGIIGLFIVMSSLKENERIAYIIMGDIFKKKYKFIKRGYIENRHLSIHYKQNLLTAMGMFDKNKYNVFMVLNDSMKVMDIVYEEEIVDALKIYGNITLEEFLKNNSV</sequence>
<keyword evidence="5 12" id="KW-0812">Transmembrane</keyword>